<name>A0A927G8H5_9MICO</name>
<dbReference type="GO" id="GO:0009898">
    <property type="term" value="C:cytoplasmic side of plasma membrane"/>
    <property type="evidence" value="ECO:0007669"/>
    <property type="project" value="TreeGrafter"/>
</dbReference>
<reference evidence="1" key="1">
    <citation type="journal article" date="2018" name="Curr. Microbiol.">
        <title>Cellulosimicrobium arenosum sp. nov., Isolated from Marine Sediment Sand.</title>
        <authorList>
            <person name="Oh M."/>
            <person name="Kim J.H."/>
            <person name="Yoon J.H."/>
            <person name="Schumann P."/>
            <person name="Kim W."/>
        </authorList>
    </citation>
    <scope>NUCLEOTIDE SEQUENCE</scope>
    <source>
        <strain evidence="1">KCTC 49039</strain>
    </source>
</reference>
<dbReference type="NCBIfam" id="TIGR03815">
    <property type="entry name" value="CpaE_hom_Actino"/>
    <property type="match status" value="1"/>
</dbReference>
<dbReference type="GO" id="GO:0051782">
    <property type="term" value="P:negative regulation of cell division"/>
    <property type="evidence" value="ECO:0007669"/>
    <property type="project" value="TreeGrafter"/>
</dbReference>
<sequence length="242" mass="24178">MTAAVVGVTGARGGAGASVVAAALARGAARGRRVPVCLVDLAAVGGGLDLLLGVEDAPGVRWTDLEDARGRLDGEDLAARLPRWDRVHVVSGTRAGGPPAGAVADVVAALADWCTARGGVVVLDLPRDVGSLAVRGLLDATTEVLVVTPLDVPAVAGAAAARDRLPDDGPPVALVVRGPAPAGLSRAEVADAVGLEVAEHVRWDRGVAIGVERGLGPCAGRGPLERAGRRLAARYLGPGGRG</sequence>
<dbReference type="InterPro" id="IPR022521">
    <property type="entry name" value="Rv3660c"/>
</dbReference>
<keyword evidence="2" id="KW-1185">Reference proteome</keyword>
<dbReference type="AlphaFoldDB" id="A0A927G8H5"/>
<dbReference type="PANTHER" id="PTHR43384">
    <property type="entry name" value="SEPTUM SITE-DETERMINING PROTEIN MIND HOMOLOG, CHLOROPLASTIC-RELATED"/>
    <property type="match status" value="1"/>
</dbReference>
<reference evidence="1" key="2">
    <citation type="submission" date="2020-09" db="EMBL/GenBank/DDBJ databases">
        <authorList>
            <person name="Yu Y."/>
        </authorList>
    </citation>
    <scope>NUCLEOTIDE SEQUENCE</scope>
    <source>
        <strain evidence="1">KCTC 49039</strain>
    </source>
</reference>
<evidence type="ECO:0000313" key="2">
    <source>
        <dbReference type="Proteomes" id="UP000610846"/>
    </source>
</evidence>
<proteinExistence type="predicted"/>
<organism evidence="1 2">
    <name type="scientific">Cellulosimicrobium arenosum</name>
    <dbReference type="NCBI Taxonomy" id="2708133"/>
    <lineage>
        <taxon>Bacteria</taxon>
        <taxon>Bacillati</taxon>
        <taxon>Actinomycetota</taxon>
        <taxon>Actinomycetes</taxon>
        <taxon>Micrococcales</taxon>
        <taxon>Promicromonosporaceae</taxon>
        <taxon>Cellulosimicrobium</taxon>
    </lineage>
</organism>
<dbReference type="GO" id="GO:0005524">
    <property type="term" value="F:ATP binding"/>
    <property type="evidence" value="ECO:0007669"/>
    <property type="project" value="TreeGrafter"/>
</dbReference>
<protein>
    <submittedName>
        <fullName evidence="1">Pilus assembly protein FlpE</fullName>
    </submittedName>
</protein>
<comment type="caution">
    <text evidence="1">The sequence shown here is derived from an EMBL/GenBank/DDBJ whole genome shotgun (WGS) entry which is preliminary data.</text>
</comment>
<dbReference type="Proteomes" id="UP000610846">
    <property type="component" value="Unassembled WGS sequence"/>
</dbReference>
<dbReference type="EMBL" id="JACYHB010000004">
    <property type="protein sequence ID" value="MBD8078881.1"/>
    <property type="molecule type" value="Genomic_DNA"/>
</dbReference>
<accession>A0A927G8H5</accession>
<dbReference type="RefSeq" id="WP_191828442.1">
    <property type="nucleotide sequence ID" value="NZ_JACYHB010000004.1"/>
</dbReference>
<dbReference type="PANTHER" id="PTHR43384:SF11">
    <property type="entry name" value="SEPTUM SITE DETERMINING PROTEIN"/>
    <property type="match status" value="1"/>
</dbReference>
<dbReference type="InterPro" id="IPR050625">
    <property type="entry name" value="ParA/MinD_ATPase"/>
</dbReference>
<dbReference type="SUPFAM" id="SSF52540">
    <property type="entry name" value="P-loop containing nucleoside triphosphate hydrolases"/>
    <property type="match status" value="1"/>
</dbReference>
<dbReference type="GO" id="GO:0005829">
    <property type="term" value="C:cytosol"/>
    <property type="evidence" value="ECO:0007669"/>
    <property type="project" value="TreeGrafter"/>
</dbReference>
<dbReference type="Gene3D" id="3.40.50.300">
    <property type="entry name" value="P-loop containing nucleotide triphosphate hydrolases"/>
    <property type="match status" value="1"/>
</dbReference>
<dbReference type="GO" id="GO:0016887">
    <property type="term" value="F:ATP hydrolysis activity"/>
    <property type="evidence" value="ECO:0007669"/>
    <property type="project" value="TreeGrafter"/>
</dbReference>
<gene>
    <name evidence="1" type="ORF">IF651_07405</name>
</gene>
<dbReference type="InterPro" id="IPR027417">
    <property type="entry name" value="P-loop_NTPase"/>
</dbReference>
<evidence type="ECO:0000313" key="1">
    <source>
        <dbReference type="EMBL" id="MBD8078881.1"/>
    </source>
</evidence>